<name>A0A917HLE2_9SPHI</name>
<dbReference type="Proteomes" id="UP000660862">
    <property type="component" value="Unassembled WGS sequence"/>
</dbReference>
<feature type="transmembrane region" description="Helical" evidence="6">
    <location>
        <begin position="84"/>
        <end position="111"/>
    </location>
</feature>
<evidence type="ECO:0000256" key="6">
    <source>
        <dbReference type="SAM" id="Phobius"/>
    </source>
</evidence>
<feature type="transmembrane region" description="Helical" evidence="6">
    <location>
        <begin position="405"/>
        <end position="423"/>
    </location>
</feature>
<keyword evidence="5 6" id="KW-0472">Membrane</keyword>
<evidence type="ECO:0000256" key="3">
    <source>
        <dbReference type="ARBA" id="ARBA00022692"/>
    </source>
</evidence>
<keyword evidence="8" id="KW-1185">Reference proteome</keyword>
<evidence type="ECO:0008006" key="9">
    <source>
        <dbReference type="Google" id="ProtNLM"/>
    </source>
</evidence>
<keyword evidence="3 6" id="KW-0812">Transmembrane</keyword>
<comment type="subcellular location">
    <subcellularLocation>
        <location evidence="1">Cell membrane</location>
        <topology evidence="1">Multi-pass membrane protein</topology>
    </subcellularLocation>
</comment>
<protein>
    <recommendedName>
        <fullName evidence="9">Na+-driven multidrug efflux pump</fullName>
    </recommendedName>
</protein>
<evidence type="ECO:0000256" key="1">
    <source>
        <dbReference type="ARBA" id="ARBA00004651"/>
    </source>
</evidence>
<proteinExistence type="predicted"/>
<feature type="transmembrane region" description="Helical" evidence="6">
    <location>
        <begin position="379"/>
        <end position="399"/>
    </location>
</feature>
<feature type="transmembrane region" description="Helical" evidence="6">
    <location>
        <begin position="184"/>
        <end position="201"/>
    </location>
</feature>
<feature type="transmembrane region" description="Helical" evidence="6">
    <location>
        <begin position="470"/>
        <end position="491"/>
    </location>
</feature>
<accession>A0A917HLE2</accession>
<dbReference type="RefSeq" id="WP_188505288.1">
    <property type="nucleotide sequence ID" value="NZ_BMER01000001.1"/>
</dbReference>
<evidence type="ECO:0000313" key="8">
    <source>
        <dbReference type="Proteomes" id="UP000660862"/>
    </source>
</evidence>
<gene>
    <name evidence="7" type="ORF">GCM10007415_15180</name>
</gene>
<feature type="transmembrane region" description="Helical" evidence="6">
    <location>
        <begin position="347"/>
        <end position="367"/>
    </location>
</feature>
<dbReference type="GO" id="GO:0005886">
    <property type="term" value="C:plasma membrane"/>
    <property type="evidence" value="ECO:0007669"/>
    <property type="project" value="UniProtKB-SubCell"/>
</dbReference>
<keyword evidence="2" id="KW-1003">Cell membrane</keyword>
<feature type="transmembrane region" description="Helical" evidence="6">
    <location>
        <begin position="155"/>
        <end position="178"/>
    </location>
</feature>
<reference evidence="7" key="1">
    <citation type="journal article" date="2014" name="Int. J. Syst. Evol. Microbiol.">
        <title>Complete genome sequence of Corynebacterium casei LMG S-19264T (=DSM 44701T), isolated from a smear-ripened cheese.</title>
        <authorList>
            <consortium name="US DOE Joint Genome Institute (JGI-PGF)"/>
            <person name="Walter F."/>
            <person name="Albersmeier A."/>
            <person name="Kalinowski J."/>
            <person name="Ruckert C."/>
        </authorList>
    </citation>
    <scope>NUCLEOTIDE SEQUENCE</scope>
    <source>
        <strain evidence="7">CGMCC 1.12195</strain>
    </source>
</reference>
<evidence type="ECO:0000256" key="5">
    <source>
        <dbReference type="ARBA" id="ARBA00023136"/>
    </source>
</evidence>
<dbReference type="AlphaFoldDB" id="A0A917HLE2"/>
<dbReference type="PANTHER" id="PTHR30250:SF26">
    <property type="entry name" value="PSMA PROTEIN"/>
    <property type="match status" value="1"/>
</dbReference>
<feature type="transmembrane region" description="Helical" evidence="6">
    <location>
        <begin position="435"/>
        <end position="458"/>
    </location>
</feature>
<dbReference type="PANTHER" id="PTHR30250">
    <property type="entry name" value="PST FAMILY PREDICTED COLANIC ACID TRANSPORTER"/>
    <property type="match status" value="1"/>
</dbReference>
<feature type="transmembrane region" description="Helical" evidence="6">
    <location>
        <begin position="304"/>
        <end position="327"/>
    </location>
</feature>
<comment type="caution">
    <text evidence="7">The sequence shown here is derived from an EMBL/GenBank/DDBJ whole genome shotgun (WGS) entry which is preliminary data.</text>
</comment>
<feature type="transmembrane region" description="Helical" evidence="6">
    <location>
        <begin position="123"/>
        <end position="143"/>
    </location>
</feature>
<keyword evidence="4 6" id="KW-1133">Transmembrane helix</keyword>
<evidence type="ECO:0000313" key="7">
    <source>
        <dbReference type="EMBL" id="GGG83156.1"/>
    </source>
</evidence>
<feature type="transmembrane region" description="Helical" evidence="6">
    <location>
        <begin position="41"/>
        <end position="63"/>
    </location>
</feature>
<dbReference type="InterPro" id="IPR050833">
    <property type="entry name" value="Poly_Biosynth_Transport"/>
</dbReference>
<organism evidence="7 8">
    <name type="scientific">Parapedobacter pyrenivorans</name>
    <dbReference type="NCBI Taxonomy" id="1305674"/>
    <lineage>
        <taxon>Bacteria</taxon>
        <taxon>Pseudomonadati</taxon>
        <taxon>Bacteroidota</taxon>
        <taxon>Sphingobacteriia</taxon>
        <taxon>Sphingobacteriales</taxon>
        <taxon>Sphingobacteriaceae</taxon>
        <taxon>Parapedobacter</taxon>
    </lineage>
</organism>
<evidence type="ECO:0000256" key="2">
    <source>
        <dbReference type="ARBA" id="ARBA00022475"/>
    </source>
</evidence>
<sequence length="514" mass="57350">MKPGNKIVFNTAILYGRMLITIGISLYTTRLILGNLGASDYGLYNLVGGVVAMLSFLNAAMTTSTQRYLSFNMGSGDMDMIKRILGNSMLVHTLLGFLLVIIFELVGIFLLETKLNIAPDRLSAARLIFHFTVIASFISIISVPYDAVINAHENMAFVALVNILESVLKLAIAVLLAFVLQDKLVVYGFLTMVSTILLRAIKQVYCRKKYKECSVRALQVYDRRLIKEMGAFAGWNLFGIICGLSRSQGVGVVLNLFYSTVMNAAYSIANQVNNQMSFLSMTMMKTVRPQMMKSEGAGNRQRMLRLSVFAGKFSFYLNAIVSIPMFIAMPQVLEFWLGDVPAHTTAFCRYMLVLNLTQQFSMGIMAATQAIGNIKRYQFVVGTIQILTVPISYFALKAGYPPESVMISTVALEFVASFFRVYFFHSLTAFSIATFLKDIVLTPLIPSVVLFLAARLIYEQLTLNSSIWHLAPFFTITILFYLGLIYLAGIAPQERTMIHNLIRTVFGKMVKAKS</sequence>
<reference evidence="7" key="2">
    <citation type="submission" date="2020-09" db="EMBL/GenBank/DDBJ databases">
        <authorList>
            <person name="Sun Q."/>
            <person name="Zhou Y."/>
        </authorList>
    </citation>
    <scope>NUCLEOTIDE SEQUENCE</scope>
    <source>
        <strain evidence="7">CGMCC 1.12195</strain>
    </source>
</reference>
<feature type="transmembrane region" description="Helical" evidence="6">
    <location>
        <begin position="7"/>
        <end position="29"/>
    </location>
</feature>
<evidence type="ECO:0000256" key="4">
    <source>
        <dbReference type="ARBA" id="ARBA00022989"/>
    </source>
</evidence>
<dbReference type="EMBL" id="BMER01000001">
    <property type="protein sequence ID" value="GGG83156.1"/>
    <property type="molecule type" value="Genomic_DNA"/>
</dbReference>